<dbReference type="EMBL" id="JBHSXL010000004">
    <property type="protein sequence ID" value="MFC6892095.1"/>
    <property type="molecule type" value="Genomic_DNA"/>
</dbReference>
<evidence type="ECO:0000313" key="4">
    <source>
        <dbReference type="EMBL" id="MFC6892095.1"/>
    </source>
</evidence>
<reference evidence="4 5" key="1">
    <citation type="journal article" date="2019" name="Int. J. Syst. Evol. Microbiol.">
        <title>The Global Catalogue of Microorganisms (GCM) 10K type strain sequencing project: providing services to taxonomists for standard genome sequencing and annotation.</title>
        <authorList>
            <consortium name="The Broad Institute Genomics Platform"/>
            <consortium name="The Broad Institute Genome Sequencing Center for Infectious Disease"/>
            <person name="Wu L."/>
            <person name="Ma J."/>
        </authorList>
    </citation>
    <scope>NUCLEOTIDE SEQUENCE [LARGE SCALE GENOMIC DNA]</scope>
    <source>
        <strain evidence="4 5">SKJ47</strain>
    </source>
</reference>
<evidence type="ECO:0000313" key="5">
    <source>
        <dbReference type="Proteomes" id="UP001596296"/>
    </source>
</evidence>
<evidence type="ECO:0000256" key="1">
    <source>
        <dbReference type="ARBA" id="ARBA00023002"/>
    </source>
</evidence>
<dbReference type="InterPro" id="IPR050812">
    <property type="entry name" value="Preph/Arog_dehydrog"/>
</dbReference>
<keyword evidence="5" id="KW-1185">Reference proteome</keyword>
<evidence type="ECO:0000259" key="3">
    <source>
        <dbReference type="Pfam" id="PF16896"/>
    </source>
</evidence>
<dbReference type="InterPro" id="IPR037161">
    <property type="entry name" value="Semialdehyde_DH-like_C"/>
</dbReference>
<feature type="domain" description="Phosphogluconate dehydrogenase (decarboxylating) C-terminal" evidence="3">
    <location>
        <begin position="122"/>
        <end position="278"/>
    </location>
</feature>
<dbReference type="Pfam" id="PF16896">
    <property type="entry name" value="PGDH_C"/>
    <property type="match status" value="1"/>
</dbReference>
<dbReference type="Gene3D" id="1.10.3640.10">
    <property type="entry name" value="Semialdehyde dehydrogenase-like, C-terminal"/>
    <property type="match status" value="1"/>
</dbReference>
<dbReference type="GO" id="GO:0016491">
    <property type="term" value="F:oxidoreductase activity"/>
    <property type="evidence" value="ECO:0007669"/>
    <property type="project" value="UniProtKB-KW"/>
</dbReference>
<proteinExistence type="predicted"/>
<dbReference type="Proteomes" id="UP001596296">
    <property type="component" value="Unassembled WGS sequence"/>
</dbReference>
<evidence type="ECO:0000259" key="2">
    <source>
        <dbReference type="Pfam" id="PF03807"/>
    </source>
</evidence>
<accession>A0ABD5UUG0</accession>
<sequence length="281" mass="30912">MSTATALLGAGGKMGLRIVDRLEDHSDYEMRYVEPAPEGRERLDDRGVSAVSQETALDGADVVILAVPDTVIDDVCDDVVPELDAGTMVILLDPAAAYAGGLPAREDVSYFITHPCHPPLFNDETDPEAKRDLFGGQDLAKQNIVCALHQGPESDYDRGEEIARDIYAPVMDAHRVTTEQMAFMEPALVETVTATCLYAIREAMDYVVEEAGIPEEAARDFVLGHVRTESAVIFDEVEYPLSDAALEAVEEGREELFRDGWKERVFTAESVEDSTRELTEK</sequence>
<dbReference type="PANTHER" id="PTHR21363:SF0">
    <property type="entry name" value="PREPHENATE DEHYDROGENASE [NADP(+)]"/>
    <property type="match status" value="1"/>
</dbReference>
<organism evidence="4 5">
    <name type="scientific">Halopenitus salinus</name>
    <dbReference type="NCBI Taxonomy" id="1198295"/>
    <lineage>
        <taxon>Archaea</taxon>
        <taxon>Methanobacteriati</taxon>
        <taxon>Methanobacteriota</taxon>
        <taxon>Stenosarchaea group</taxon>
        <taxon>Halobacteria</taxon>
        <taxon>Halobacteriales</taxon>
        <taxon>Haloferacaceae</taxon>
        <taxon>Halopenitus</taxon>
    </lineage>
</organism>
<dbReference type="AlphaFoldDB" id="A0ABD5UUG0"/>
<protein>
    <submittedName>
        <fullName evidence="4">Phosphogluconate dehydrogenase C-terminal domain-containing protein</fullName>
    </submittedName>
</protein>
<feature type="domain" description="Pyrroline-5-carboxylate reductase catalytic N-terminal" evidence="2">
    <location>
        <begin position="7"/>
        <end position="90"/>
    </location>
</feature>
<gene>
    <name evidence="4" type="ORF">ACFQE9_05630</name>
</gene>
<name>A0ABD5UUG0_9EURY</name>
<dbReference type="InterPro" id="IPR028939">
    <property type="entry name" value="P5C_Rdtase_cat_N"/>
</dbReference>
<dbReference type="InterPro" id="IPR031663">
    <property type="entry name" value="PGDH_C"/>
</dbReference>
<dbReference type="RefSeq" id="WP_379741619.1">
    <property type="nucleotide sequence ID" value="NZ_JBHSVN010000001.1"/>
</dbReference>
<dbReference type="PANTHER" id="PTHR21363">
    <property type="entry name" value="PREPHENATE DEHYDROGENASE"/>
    <property type="match status" value="1"/>
</dbReference>
<keyword evidence="1" id="KW-0560">Oxidoreductase</keyword>
<dbReference type="InterPro" id="IPR036291">
    <property type="entry name" value="NAD(P)-bd_dom_sf"/>
</dbReference>
<dbReference type="Gene3D" id="3.40.50.720">
    <property type="entry name" value="NAD(P)-binding Rossmann-like Domain"/>
    <property type="match status" value="1"/>
</dbReference>
<dbReference type="Pfam" id="PF03807">
    <property type="entry name" value="F420_oxidored"/>
    <property type="match status" value="1"/>
</dbReference>
<comment type="caution">
    <text evidence="4">The sequence shown here is derived from an EMBL/GenBank/DDBJ whole genome shotgun (WGS) entry which is preliminary data.</text>
</comment>
<dbReference type="SUPFAM" id="SSF51735">
    <property type="entry name" value="NAD(P)-binding Rossmann-fold domains"/>
    <property type="match status" value="1"/>
</dbReference>